<organism evidence="1 2">
    <name type="scientific">Dentiscutata erythropus</name>
    <dbReference type="NCBI Taxonomy" id="1348616"/>
    <lineage>
        <taxon>Eukaryota</taxon>
        <taxon>Fungi</taxon>
        <taxon>Fungi incertae sedis</taxon>
        <taxon>Mucoromycota</taxon>
        <taxon>Glomeromycotina</taxon>
        <taxon>Glomeromycetes</taxon>
        <taxon>Diversisporales</taxon>
        <taxon>Gigasporaceae</taxon>
        <taxon>Dentiscutata</taxon>
    </lineage>
</organism>
<dbReference type="EMBL" id="CAJVPY010006976">
    <property type="protein sequence ID" value="CAG8672948.1"/>
    <property type="molecule type" value="Genomic_DNA"/>
</dbReference>
<proteinExistence type="predicted"/>
<comment type="caution">
    <text evidence="1">The sequence shown here is derived from an EMBL/GenBank/DDBJ whole genome shotgun (WGS) entry which is preliminary data.</text>
</comment>
<dbReference type="AlphaFoldDB" id="A0A9N9HG59"/>
<evidence type="ECO:0000313" key="1">
    <source>
        <dbReference type="EMBL" id="CAG8672948.1"/>
    </source>
</evidence>
<reference evidence="1" key="1">
    <citation type="submission" date="2021-06" db="EMBL/GenBank/DDBJ databases">
        <authorList>
            <person name="Kallberg Y."/>
            <person name="Tangrot J."/>
            <person name="Rosling A."/>
        </authorList>
    </citation>
    <scope>NUCLEOTIDE SEQUENCE</scope>
    <source>
        <strain evidence="1">MA453B</strain>
    </source>
</reference>
<dbReference type="Proteomes" id="UP000789405">
    <property type="component" value="Unassembled WGS sequence"/>
</dbReference>
<sequence>MKNNIDYIEVARKRPKHGVTIWMKLSLCVAHHPSSKMKDNILVFMDDGGRGTSEVIRYAKACSGITKVIRYAKALHQKVYNSFGSVQDTFTPLAHLHSSKIPEPIPQIDPKPVPSSLPILSPQRTRLTINKRPDKSVKEWAIRLADRSDK</sequence>
<gene>
    <name evidence="1" type="ORF">DERYTH_LOCUS11351</name>
</gene>
<accession>A0A9N9HG59</accession>
<protein>
    <submittedName>
        <fullName evidence="1">7414_t:CDS:1</fullName>
    </submittedName>
</protein>
<evidence type="ECO:0000313" key="2">
    <source>
        <dbReference type="Proteomes" id="UP000789405"/>
    </source>
</evidence>
<name>A0A9N9HG59_9GLOM</name>
<keyword evidence="2" id="KW-1185">Reference proteome</keyword>
<feature type="non-terminal residue" evidence="1">
    <location>
        <position position="1"/>
    </location>
</feature>